<dbReference type="Proteomes" id="UP001519460">
    <property type="component" value="Unassembled WGS sequence"/>
</dbReference>
<evidence type="ECO:0000313" key="1">
    <source>
        <dbReference type="EMBL" id="KAK7493356.1"/>
    </source>
</evidence>
<accession>A0ABD0L289</accession>
<keyword evidence="2" id="KW-1185">Reference proteome</keyword>
<proteinExistence type="predicted"/>
<dbReference type="AlphaFoldDB" id="A0ABD0L289"/>
<sequence>MSNLLANLMFPARNKNVLVFDGLPSRPSVHCNEAVATDSVPCASFTSRHIKPMATGAAWHCSQRYTIHLHYHGQMLQSRIAAGAEPACLRGRAPENSAANGSSLFNIDDNVHLGLLLHPFTKR</sequence>
<gene>
    <name evidence="1" type="ORF">BaRGS_00015482</name>
</gene>
<reference evidence="1 2" key="1">
    <citation type="journal article" date="2023" name="Sci. Data">
        <title>Genome assembly of the Korean intertidal mud-creeper Batillaria attramentaria.</title>
        <authorList>
            <person name="Patra A.K."/>
            <person name="Ho P.T."/>
            <person name="Jun S."/>
            <person name="Lee S.J."/>
            <person name="Kim Y."/>
            <person name="Won Y.J."/>
        </authorList>
    </citation>
    <scope>NUCLEOTIDE SEQUENCE [LARGE SCALE GENOMIC DNA]</scope>
    <source>
        <strain evidence="1">Wonlab-2016</strain>
    </source>
</reference>
<name>A0ABD0L289_9CAEN</name>
<evidence type="ECO:0000313" key="2">
    <source>
        <dbReference type="Proteomes" id="UP001519460"/>
    </source>
</evidence>
<protein>
    <submittedName>
        <fullName evidence="1">Uncharacterized protein</fullName>
    </submittedName>
</protein>
<dbReference type="EMBL" id="JACVVK020000094">
    <property type="protein sequence ID" value="KAK7493356.1"/>
    <property type="molecule type" value="Genomic_DNA"/>
</dbReference>
<organism evidence="1 2">
    <name type="scientific">Batillaria attramentaria</name>
    <dbReference type="NCBI Taxonomy" id="370345"/>
    <lineage>
        <taxon>Eukaryota</taxon>
        <taxon>Metazoa</taxon>
        <taxon>Spiralia</taxon>
        <taxon>Lophotrochozoa</taxon>
        <taxon>Mollusca</taxon>
        <taxon>Gastropoda</taxon>
        <taxon>Caenogastropoda</taxon>
        <taxon>Sorbeoconcha</taxon>
        <taxon>Cerithioidea</taxon>
        <taxon>Batillariidae</taxon>
        <taxon>Batillaria</taxon>
    </lineage>
</organism>
<comment type="caution">
    <text evidence="1">The sequence shown here is derived from an EMBL/GenBank/DDBJ whole genome shotgun (WGS) entry which is preliminary data.</text>
</comment>